<dbReference type="KEGG" id="smai:EXU30_11295"/>
<evidence type="ECO:0000313" key="2">
    <source>
        <dbReference type="Proteomes" id="UP000291106"/>
    </source>
</evidence>
<proteinExistence type="predicted"/>
<gene>
    <name evidence="1" type="ORF">EXU30_11295</name>
</gene>
<dbReference type="AlphaFoldDB" id="A0A411PHY6"/>
<dbReference type="Proteomes" id="UP000291106">
    <property type="component" value="Chromosome"/>
</dbReference>
<evidence type="ECO:0000313" key="1">
    <source>
        <dbReference type="EMBL" id="QBF83217.1"/>
    </source>
</evidence>
<keyword evidence="2" id="KW-1185">Reference proteome</keyword>
<reference evidence="1 2" key="1">
    <citation type="submission" date="2019-02" db="EMBL/GenBank/DDBJ databases">
        <title>Shewanella sp. D4-2 isolated from Dokdo Island.</title>
        <authorList>
            <person name="Baek K."/>
        </authorList>
    </citation>
    <scope>NUCLEOTIDE SEQUENCE [LARGE SCALE GENOMIC DNA]</scope>
    <source>
        <strain evidence="1 2">D4-2</strain>
    </source>
</reference>
<dbReference type="RefSeq" id="WP_130600108.1">
    <property type="nucleotide sequence ID" value="NZ_CP036200.1"/>
</dbReference>
<name>A0A411PHY6_9GAMM</name>
<dbReference type="OrthoDB" id="6398264at2"/>
<dbReference type="InterPro" id="IPR010835">
    <property type="entry name" value="DUF1439"/>
</dbReference>
<organism evidence="1 2">
    <name type="scientific">Shewanella maritima</name>
    <dbReference type="NCBI Taxonomy" id="2520507"/>
    <lineage>
        <taxon>Bacteria</taxon>
        <taxon>Pseudomonadati</taxon>
        <taxon>Pseudomonadota</taxon>
        <taxon>Gammaproteobacteria</taxon>
        <taxon>Alteromonadales</taxon>
        <taxon>Shewanellaceae</taxon>
        <taxon>Shewanella</taxon>
    </lineage>
</organism>
<sequence length="183" mass="20500">MGLPLQHLAKWLTIASLSVLAGCASQYSISEREIEKHLNKEMHFEVNQGNRLIGMSINLNDMEVSLGDKPDIMALTANAKVSVNNPLMPLSARLTLTFEATPWYEKSSKSIYLRGLNMTEVSAEPKEVENALKQISPQLINFVSSFLQTQPVYTLDERDSNQALMAKFAEEIKVEKGKIVIKF</sequence>
<protein>
    <submittedName>
        <fullName evidence="1">DUF1439 domain-containing protein</fullName>
    </submittedName>
</protein>
<dbReference type="Gene3D" id="3.15.10.40">
    <property type="entry name" value="Uncharacterised protein PF07273, DUF1439"/>
    <property type="match status" value="1"/>
</dbReference>
<dbReference type="EMBL" id="CP036200">
    <property type="protein sequence ID" value="QBF83217.1"/>
    <property type="molecule type" value="Genomic_DNA"/>
</dbReference>
<dbReference type="Pfam" id="PF07273">
    <property type="entry name" value="DUF1439"/>
    <property type="match status" value="1"/>
</dbReference>
<accession>A0A411PHY6</accession>